<protein>
    <recommendedName>
        <fullName evidence="1">Transcriptional regulator-like domain-containing protein</fullName>
    </recommendedName>
</protein>
<gene>
    <name evidence="2" type="ORF">CDV49_14230</name>
</gene>
<dbReference type="EMBL" id="NIPW01000027">
    <property type="protein sequence ID" value="OWJ76640.1"/>
    <property type="molecule type" value="Genomic_DNA"/>
</dbReference>
<dbReference type="Proteomes" id="UP000196878">
    <property type="component" value="Unassembled WGS sequence"/>
</dbReference>
<sequence length="67" mass="8073">MLHIEWWHHAAYGYMWQLAAPGFAWEYLRRNDDYRQEFQTIAQTGRPSGRDLEAFADCWGLLFPKRP</sequence>
<dbReference type="OrthoDB" id="8654520at2"/>
<dbReference type="Pfam" id="PF20109">
    <property type="entry name" value="Trans_reg_dom"/>
    <property type="match status" value="1"/>
</dbReference>
<evidence type="ECO:0000313" key="3">
    <source>
        <dbReference type="Proteomes" id="UP000196878"/>
    </source>
</evidence>
<comment type="caution">
    <text evidence="2">The sequence shown here is derived from an EMBL/GenBank/DDBJ whole genome shotgun (WGS) entry which is preliminary data.</text>
</comment>
<dbReference type="AlphaFoldDB" id="A0A212A9G9"/>
<proteinExistence type="predicted"/>
<organism evidence="2 3">
    <name type="scientific">Haematobacter genomosp. 1</name>
    <dbReference type="NCBI Taxonomy" id="366618"/>
    <lineage>
        <taxon>Bacteria</taxon>
        <taxon>Pseudomonadati</taxon>
        <taxon>Pseudomonadota</taxon>
        <taxon>Alphaproteobacteria</taxon>
        <taxon>Rhodobacterales</taxon>
        <taxon>Paracoccaceae</taxon>
        <taxon>Haematobacter</taxon>
    </lineage>
</organism>
<dbReference type="InterPro" id="IPR045465">
    <property type="entry name" value="Trans_reg_dom"/>
</dbReference>
<evidence type="ECO:0000259" key="1">
    <source>
        <dbReference type="Pfam" id="PF20109"/>
    </source>
</evidence>
<accession>A0A212A9G9</accession>
<evidence type="ECO:0000313" key="2">
    <source>
        <dbReference type="EMBL" id="OWJ76640.1"/>
    </source>
</evidence>
<dbReference type="RefSeq" id="WP_088216078.1">
    <property type="nucleotide sequence ID" value="NZ_NIPW01000027.1"/>
</dbReference>
<name>A0A212A9G9_9RHOB</name>
<keyword evidence="3" id="KW-1185">Reference proteome</keyword>
<feature type="domain" description="Transcriptional regulator-like" evidence="1">
    <location>
        <begin position="5"/>
        <end position="64"/>
    </location>
</feature>
<reference evidence="2 3" key="1">
    <citation type="submission" date="2016-12" db="EMBL/GenBank/DDBJ databases">
        <title>Comparison of Traditional DNA-DNA Hybridization with In Silico Genomic Analysis.</title>
        <authorList>
            <person name="Nicholson A.C."/>
            <person name="Humrighouse B.W."/>
            <person name="Graziano J."/>
            <person name="Lasker B."/>
            <person name="Whitney A.M."/>
            <person name="Mcquiston J.R."/>
        </authorList>
    </citation>
    <scope>NUCLEOTIDE SEQUENCE [LARGE SCALE GENOMIC DNA]</scope>
    <source>
        <strain evidence="2 3">H2240</strain>
    </source>
</reference>